<feature type="compositionally biased region" description="Low complexity" evidence="1">
    <location>
        <begin position="401"/>
        <end position="419"/>
    </location>
</feature>
<protein>
    <recommendedName>
        <fullName evidence="2">BBC1/AIM3 cysteine proteinase-fold domain-containing protein</fullName>
    </recommendedName>
</protein>
<dbReference type="InterPro" id="IPR057402">
    <property type="entry name" value="AIM3_BBC1_C"/>
</dbReference>
<feature type="compositionally biased region" description="Pro residues" evidence="1">
    <location>
        <begin position="313"/>
        <end position="329"/>
    </location>
</feature>
<evidence type="ECO:0000313" key="3">
    <source>
        <dbReference type="EMBL" id="VVT53323.1"/>
    </source>
</evidence>
<feature type="compositionally biased region" description="Low complexity" evidence="1">
    <location>
        <begin position="501"/>
        <end position="512"/>
    </location>
</feature>
<feature type="compositionally biased region" description="Low complexity" evidence="1">
    <location>
        <begin position="106"/>
        <end position="130"/>
    </location>
</feature>
<feature type="compositionally biased region" description="Basic and acidic residues" evidence="1">
    <location>
        <begin position="475"/>
        <end position="487"/>
    </location>
</feature>
<proteinExistence type="predicted"/>
<feature type="compositionally biased region" description="Pro residues" evidence="1">
    <location>
        <begin position="250"/>
        <end position="275"/>
    </location>
</feature>
<feature type="compositionally biased region" description="Low complexity" evidence="1">
    <location>
        <begin position="549"/>
        <end position="572"/>
    </location>
</feature>
<feature type="compositionally biased region" description="Low complexity" evidence="1">
    <location>
        <begin position="630"/>
        <end position="644"/>
    </location>
</feature>
<feature type="compositionally biased region" description="Low complexity" evidence="1">
    <location>
        <begin position="155"/>
        <end position="164"/>
    </location>
</feature>
<feature type="compositionally biased region" description="Polar residues" evidence="1">
    <location>
        <begin position="59"/>
        <end position="68"/>
    </location>
</feature>
<feature type="region of interest" description="Disordered" evidence="1">
    <location>
        <begin position="227"/>
        <end position="653"/>
    </location>
</feature>
<dbReference type="AlphaFoldDB" id="A0A5E8BPQ9"/>
<gene>
    <name evidence="3" type="ORF">SAPINGB_P003515</name>
</gene>
<accession>A0A5E8BPQ9</accession>
<keyword evidence="4" id="KW-1185">Reference proteome</keyword>
<evidence type="ECO:0000313" key="4">
    <source>
        <dbReference type="Proteomes" id="UP000398389"/>
    </source>
</evidence>
<feature type="compositionally biased region" description="Basic and acidic residues" evidence="1">
    <location>
        <begin position="19"/>
        <end position="41"/>
    </location>
</feature>
<feature type="region of interest" description="Disordered" evidence="1">
    <location>
        <begin position="1"/>
        <end position="210"/>
    </location>
</feature>
<feature type="compositionally biased region" description="Pro residues" evidence="1">
    <location>
        <begin position="368"/>
        <end position="384"/>
    </location>
</feature>
<dbReference type="Proteomes" id="UP000398389">
    <property type="component" value="Unassembled WGS sequence"/>
</dbReference>
<feature type="compositionally biased region" description="Low complexity" evidence="1">
    <location>
        <begin position="1"/>
        <end position="18"/>
    </location>
</feature>
<feature type="compositionally biased region" description="Basic residues" evidence="1">
    <location>
        <begin position="573"/>
        <end position="584"/>
    </location>
</feature>
<dbReference type="RefSeq" id="XP_031854124.1">
    <property type="nucleotide sequence ID" value="XM_031998233.1"/>
</dbReference>
<name>A0A5E8BPQ9_9ASCO</name>
<feature type="compositionally biased region" description="Pro residues" evidence="1">
    <location>
        <begin position="131"/>
        <end position="154"/>
    </location>
</feature>
<evidence type="ECO:0000259" key="2">
    <source>
        <dbReference type="Pfam" id="PF25459"/>
    </source>
</evidence>
<organism evidence="3 4">
    <name type="scientific">Magnusiomyces paraingens</name>
    <dbReference type="NCBI Taxonomy" id="2606893"/>
    <lineage>
        <taxon>Eukaryota</taxon>
        <taxon>Fungi</taxon>
        <taxon>Dikarya</taxon>
        <taxon>Ascomycota</taxon>
        <taxon>Saccharomycotina</taxon>
        <taxon>Dipodascomycetes</taxon>
        <taxon>Dipodascales</taxon>
        <taxon>Dipodascaceae</taxon>
        <taxon>Magnusiomyces</taxon>
    </lineage>
</organism>
<dbReference type="OrthoDB" id="3357271at2759"/>
<evidence type="ECO:0000256" key="1">
    <source>
        <dbReference type="SAM" id="MobiDB-lite"/>
    </source>
</evidence>
<sequence length="910" mass="94593">MSSNHESSSSGASFSSFFKESRAKLDAASEKGRNYMNKDHGSSSSSGGGGGGGHFSSFTNKITGSSEPAPTIEARPLSALKDPKSFPAPPLHRAVHGDPLRPAAHYPPTATAQPPVAAAASAPAYTYPQPTAYPPPAAPAAYPPPAGYPQPGYPQPAYQQQQQQQPPPTAPAPLVYQPPVTGYQPPTAVYQPPVAGYQPSAAGYQPPVAGYQPPVAAYQPPVAAYQPPVATPAAYPPPPAAAPVAAPVAVSPPPVAAPYQPPPPPGLPGYQPPGGVPATPARAPPQLPSRQNSIAYRASVSSPSPAEPEPKPHVPLPDPSSFPAPPPLYQGPTGAPEPVSHNGRRASHYTSSTTAKHSAVSPATHVPAPAPLPSASSFPPPPGTQPYQPHLARTVPPPPTSSSSSAPAPAPVATPSHTSIGYSPSIKKKPPPVPTKLNKKSPPVPPGRSSNGAPQAPPSRAATFEESPPPPYTEPRPKSPSESENTNHFHRTFAARDPGLSQEAQSYQSSSSDAPMGPIAGGTASQIAKQFEKMHILAPQRRPSDHLQTPGSTSTHAAPATTHTTPSAAAIAAHHKKAPPKPPKKPSFSHEHHLAPEPAAPVPAAAPAPASTSNAPPPPINYSTRPDPGSLTPSTSHSSTNSASFGANKKDPKDQFDLDLPSLWFTKPARTLTLPASLQGINYTFSLSSSSGSSRKLILALRIAETLAIVKFKLEWKVEDPLGTVTVERKDIPPPEPMAQAQLAQAHDAFGESIARYAESVVGTQVGDGECWTLAQQAITQAAAGAAMVPQGYTHGALVYHAVGGAPAPLCYADRIARGDICQFTSGRFDTRNAAGVIVGQAYVGAPNHTSIVVHVSDDNRTIDVLQQNVGGVRRVQAGKHNLDELVAGEVKIYRPVWKEWAGELEAKWD</sequence>
<feature type="domain" description="BBC1/AIM3 cysteine proteinase-fold" evidence="2">
    <location>
        <begin position="729"/>
        <end position="904"/>
    </location>
</feature>
<dbReference type="GeneID" id="43582333"/>
<dbReference type="Pfam" id="PF25459">
    <property type="entry name" value="AIM3_BBC1_C"/>
    <property type="match status" value="1"/>
</dbReference>
<reference evidence="3 4" key="1">
    <citation type="submission" date="2019-09" db="EMBL/GenBank/DDBJ databases">
        <authorList>
            <person name="Brejova B."/>
        </authorList>
    </citation>
    <scope>NUCLEOTIDE SEQUENCE [LARGE SCALE GENOMIC DNA]</scope>
</reference>
<dbReference type="EMBL" id="CABVLU010000003">
    <property type="protein sequence ID" value="VVT53323.1"/>
    <property type="molecule type" value="Genomic_DNA"/>
</dbReference>